<evidence type="ECO:0000313" key="5">
    <source>
        <dbReference type="Proteomes" id="UP000218899"/>
    </source>
</evidence>
<sequence length="643" mass="70517">MPQAAIEARGLTKRFGERAAVVDLALAVRRGEVFGLIGSDGAGKTTTLQMLAAILDPSAGTATVLGYDSVREAAEITARIAYMSQRFTLYGRLTVEENLDFFARLHRVPEASRTERKRRLLAFARLEAHRDRLAHALSGGMQKKLALCCALIHEPELLLLDEPTTGVDPVSRREFWNILYEALIAGTTIVVSTPYMDEAERCTRVGLMHEGRLIACDAPSRLRAGMPGAMLELAARPQRPALAVLGEAFPRSRPYVYGERIHLRVDAGVQAEAVAATLAERGIAATAVRQVPPSLEDVFVTRLAEAAPPLPPPPAPTRGAPRPGPAVEARELARRFGRFTAVDRVSFTVARGEIFGFLGPNGSGKTTTIRMLCGLLAPSAGRATVAGYEVGGEARALKARIGYMSQRFSLYEDMTVHENLDFFADVYEVPRAALAARRAWALGLAGLAGEEGRLVRALSGAVKQRLALACAVLHEPEVLFLDEPTAGVDPLARRRFWELIARLAERGVTVFVTTHYMDEAEHCHRLGLLYNGRLIALGAPEELRAGMRAEEMLELECDQPVPALALFRDEEGVQASFFGDRLHLLVDDAERARPRILARLQEAGHVVRRVERVPLGIEDVFMVFVRMEQERLALLRERERAAG</sequence>
<dbReference type="SMART" id="SM00382">
    <property type="entry name" value="AAA"/>
    <property type="match status" value="2"/>
</dbReference>
<dbReference type="KEGG" id="sva:SVA_3256"/>
<dbReference type="AlphaFoldDB" id="A0A1B4VBL8"/>
<dbReference type="OrthoDB" id="9805029at2"/>
<evidence type="ECO:0000313" key="4">
    <source>
        <dbReference type="EMBL" id="BAU49804.1"/>
    </source>
</evidence>
<dbReference type="PROSITE" id="PS50893">
    <property type="entry name" value="ABC_TRANSPORTER_2"/>
    <property type="match status" value="2"/>
</dbReference>
<dbReference type="Pfam" id="PF00005">
    <property type="entry name" value="ABC_tran"/>
    <property type="match status" value="2"/>
</dbReference>
<evidence type="ECO:0000256" key="2">
    <source>
        <dbReference type="ARBA" id="ARBA00022840"/>
    </source>
</evidence>
<dbReference type="SUPFAM" id="SSF52540">
    <property type="entry name" value="P-loop containing nucleoside triphosphate hydrolases"/>
    <property type="match status" value="2"/>
</dbReference>
<accession>A0A1B4VBL8</accession>
<dbReference type="Gene3D" id="3.40.50.300">
    <property type="entry name" value="P-loop containing nucleotide triphosphate hydrolases"/>
    <property type="match status" value="2"/>
</dbReference>
<dbReference type="PANTHER" id="PTHR43038">
    <property type="entry name" value="ATP-BINDING CASSETTE, SUB-FAMILY H, MEMBER 1"/>
    <property type="match status" value="1"/>
</dbReference>
<dbReference type="EMBL" id="AP014936">
    <property type="protein sequence ID" value="BAU49804.1"/>
    <property type="molecule type" value="Genomic_DNA"/>
</dbReference>
<dbReference type="PROSITE" id="PS00211">
    <property type="entry name" value="ABC_TRANSPORTER_1"/>
    <property type="match status" value="1"/>
</dbReference>
<evidence type="ECO:0000256" key="1">
    <source>
        <dbReference type="ARBA" id="ARBA00022741"/>
    </source>
</evidence>
<gene>
    <name evidence="4" type="ORF">SVA_3256</name>
</gene>
<proteinExistence type="predicted"/>
<protein>
    <submittedName>
        <fullName evidence="4">ABC transporter</fullName>
    </submittedName>
</protein>
<keyword evidence="2" id="KW-0067">ATP-binding</keyword>
<dbReference type="InterPro" id="IPR003593">
    <property type="entry name" value="AAA+_ATPase"/>
</dbReference>
<dbReference type="CDD" id="cd03230">
    <property type="entry name" value="ABC_DR_subfamily_A"/>
    <property type="match status" value="2"/>
</dbReference>
<dbReference type="InterPro" id="IPR027417">
    <property type="entry name" value="P-loop_NTPase"/>
</dbReference>
<organism evidence="4 5">
    <name type="scientific">Sulfurifustis variabilis</name>
    <dbReference type="NCBI Taxonomy" id="1675686"/>
    <lineage>
        <taxon>Bacteria</taxon>
        <taxon>Pseudomonadati</taxon>
        <taxon>Pseudomonadota</taxon>
        <taxon>Gammaproteobacteria</taxon>
        <taxon>Acidiferrobacterales</taxon>
        <taxon>Acidiferrobacteraceae</taxon>
        <taxon>Sulfurifustis</taxon>
    </lineage>
</organism>
<keyword evidence="5" id="KW-1185">Reference proteome</keyword>
<dbReference type="GO" id="GO:0016887">
    <property type="term" value="F:ATP hydrolysis activity"/>
    <property type="evidence" value="ECO:0007669"/>
    <property type="project" value="InterPro"/>
</dbReference>
<dbReference type="InterPro" id="IPR003439">
    <property type="entry name" value="ABC_transporter-like_ATP-bd"/>
</dbReference>
<feature type="domain" description="ABC transporter" evidence="3">
    <location>
        <begin position="6"/>
        <end position="235"/>
    </location>
</feature>
<dbReference type="GO" id="GO:0005524">
    <property type="term" value="F:ATP binding"/>
    <property type="evidence" value="ECO:0007669"/>
    <property type="project" value="UniProtKB-KW"/>
</dbReference>
<dbReference type="PANTHER" id="PTHR43038:SF3">
    <property type="entry name" value="ABC TRANSPORTER G FAMILY MEMBER 20 ISOFORM X1"/>
    <property type="match status" value="1"/>
</dbReference>
<dbReference type="Proteomes" id="UP000218899">
    <property type="component" value="Chromosome"/>
</dbReference>
<evidence type="ECO:0000259" key="3">
    <source>
        <dbReference type="PROSITE" id="PS50893"/>
    </source>
</evidence>
<dbReference type="InterPro" id="IPR017871">
    <property type="entry name" value="ABC_transporter-like_CS"/>
</dbReference>
<keyword evidence="1" id="KW-0547">Nucleotide-binding</keyword>
<feature type="domain" description="ABC transporter" evidence="3">
    <location>
        <begin position="327"/>
        <end position="556"/>
    </location>
</feature>
<reference evidence="4 5" key="1">
    <citation type="submission" date="2015-08" db="EMBL/GenBank/DDBJ databases">
        <title>Complete genome sequence of Sulfurifustis variabilis.</title>
        <authorList>
            <person name="Miura A."/>
            <person name="Kojima H."/>
            <person name="Fukui M."/>
        </authorList>
    </citation>
    <scope>NUCLEOTIDE SEQUENCE [LARGE SCALE GENOMIC DNA]</scope>
    <source>
        <strain evidence="5">skN76</strain>
    </source>
</reference>
<name>A0A1B4VBL8_9GAMM</name>